<evidence type="ECO:0000313" key="3">
    <source>
        <dbReference type="EMBL" id="MQT00370.1"/>
    </source>
</evidence>
<dbReference type="Pfam" id="PF13560">
    <property type="entry name" value="HTH_31"/>
    <property type="match status" value="1"/>
</dbReference>
<dbReference type="InterPro" id="IPR043917">
    <property type="entry name" value="DUF5753"/>
</dbReference>
<feature type="domain" description="DUF5753" evidence="2">
    <location>
        <begin position="235"/>
        <end position="400"/>
    </location>
</feature>
<dbReference type="Gene3D" id="1.10.260.40">
    <property type="entry name" value="lambda repressor-like DNA-binding domains"/>
    <property type="match status" value="1"/>
</dbReference>
<dbReference type="InterPro" id="IPR010982">
    <property type="entry name" value="Lambda_DNA-bd_dom_sf"/>
</dbReference>
<accession>A0A646KE89</accession>
<dbReference type="Pfam" id="PF19462">
    <property type="entry name" value="DUF5999"/>
    <property type="match status" value="1"/>
</dbReference>
<sequence length="408" mass="43697">MPTCAKAGSRVPRSACLPIASHPSTERPAVNAPSSEYTAPDPATWPGVRNGGTQAVPRTAAVSIACVHEPPCPAAADPDRDAARLVAHCPEQGWARLCNGVFRFDDTGELLPDGEIIAPHRPTLALVEPLSGKPEGEPRVERAGALVVGTYLRSLRRERDLLLRHSAEALKCSTSVVARIESGRLLPASRDVARLLRRYGFPADGEQADLLAALARGNTASASLAFDEERGWIGRLKACESMATSIVTYSAWGLPALVHSPEYAAHWWRNSALPNTPGSAGIADRALPVDHDKDLIVLLEESVLMRACDAREVMAGQLAHLITMIEHSGTTLRIVPMAKSVPPPRGTLIELCLGSRVLHVEESIGAMYATGQESRKLHGLIEDALRNSLSEAESLAFLREARKSCGGI</sequence>
<name>A0A646KE89_STRJU</name>
<protein>
    <submittedName>
        <fullName evidence="3">Helix-turn-helix domain-containing protein</fullName>
    </submittedName>
</protein>
<dbReference type="Pfam" id="PF19054">
    <property type="entry name" value="DUF5753"/>
    <property type="match status" value="1"/>
</dbReference>
<proteinExistence type="predicted"/>
<evidence type="ECO:0000259" key="2">
    <source>
        <dbReference type="Pfam" id="PF19054"/>
    </source>
</evidence>
<dbReference type="Proteomes" id="UP000419138">
    <property type="component" value="Unassembled WGS sequence"/>
</dbReference>
<reference evidence="3 4" key="1">
    <citation type="submission" date="2019-05" db="EMBL/GenBank/DDBJ databases">
        <title>Comparative genomics and metabolomics analyses of clavulanic acid producing Streptomyces species provides insight into specialized metabolism and evolution of beta-lactam biosynthetic gene clusters.</title>
        <authorList>
            <person name="Moore M.A."/>
            <person name="Cruz-Morales P."/>
            <person name="Barona Gomez F."/>
            <person name="Kapil T."/>
        </authorList>
    </citation>
    <scope>NUCLEOTIDE SEQUENCE [LARGE SCALE GENOMIC DNA]</scope>
    <source>
        <strain evidence="3 4">NRRL 5741</strain>
    </source>
</reference>
<comment type="caution">
    <text evidence="3">The sequence shown here is derived from an EMBL/GenBank/DDBJ whole genome shotgun (WGS) entry which is preliminary data.</text>
</comment>
<keyword evidence="4" id="KW-1185">Reference proteome</keyword>
<feature type="region of interest" description="Disordered" evidence="1">
    <location>
        <begin position="18"/>
        <end position="48"/>
    </location>
</feature>
<evidence type="ECO:0000313" key="4">
    <source>
        <dbReference type="Proteomes" id="UP000419138"/>
    </source>
</evidence>
<gene>
    <name evidence="3" type="ORF">FF041_09060</name>
</gene>
<evidence type="ECO:0000256" key="1">
    <source>
        <dbReference type="SAM" id="MobiDB-lite"/>
    </source>
</evidence>
<dbReference type="InterPro" id="IPR046041">
    <property type="entry name" value="DUF5999"/>
</dbReference>
<dbReference type="GO" id="GO:0003677">
    <property type="term" value="F:DNA binding"/>
    <property type="evidence" value="ECO:0007669"/>
    <property type="project" value="InterPro"/>
</dbReference>
<dbReference type="EMBL" id="VCLA01000071">
    <property type="protein sequence ID" value="MQT00370.1"/>
    <property type="molecule type" value="Genomic_DNA"/>
</dbReference>
<organism evidence="3 4">
    <name type="scientific">Streptomyces jumonjinensis</name>
    <dbReference type="NCBI Taxonomy" id="1945"/>
    <lineage>
        <taxon>Bacteria</taxon>
        <taxon>Bacillati</taxon>
        <taxon>Actinomycetota</taxon>
        <taxon>Actinomycetes</taxon>
        <taxon>Kitasatosporales</taxon>
        <taxon>Streptomycetaceae</taxon>
        <taxon>Streptomyces</taxon>
    </lineage>
</organism>
<dbReference type="AlphaFoldDB" id="A0A646KE89"/>
<dbReference type="SUPFAM" id="SSF47413">
    <property type="entry name" value="lambda repressor-like DNA-binding domains"/>
    <property type="match status" value="1"/>
</dbReference>